<keyword evidence="1" id="KW-0472">Membrane</keyword>
<dbReference type="Proteomes" id="UP000185003">
    <property type="component" value="Unassembled WGS sequence"/>
</dbReference>
<evidence type="ECO:0000313" key="3">
    <source>
        <dbReference type="Proteomes" id="UP000185003"/>
    </source>
</evidence>
<dbReference type="AlphaFoldDB" id="A0A1N6FKA3"/>
<sequence>MKKILNRRNLLAIPVIAIIISLVIIACQRDKKSIEKNVEVTTQSQIHKIKKWWDESKSNQSMQGAQTTLSKIPGNTTPQSYWQTQFQAAVPRWNTATVHQINGVTIYEMPLDFPDELQLLNFKPGEEPHPYLSGRTSTAYLIVKEQPGHQNIAEVMWVVPNNDYIHMLDSLFRPIPEIHITNVYDNYNGLSDFTGSVKFFNLNGVQLLEEAYVNGAIEGYVKFKGKGSAFQFATPPTLARMMTVTVCTYTYIYQQVCSPEGGCTEWELIAVQFNGCDTWVLDDGINIGGGGGTVSAPSAPPTVAASIKPGAKLCGNYTWKVVGAAYYAQIKNFGASFVKAGEPIITVNLGLACVEFPKYLVNAGHDITGFVNTAYNRTVDQITAELNSGTLPPGDLGVRNRFKQLMQQYLVNQMFGVSATGATILFNEGCGGSGTNIPISEPKYCPGPSTNPV</sequence>
<gene>
    <name evidence="2" type="ORF">SAMN04488055_2266</name>
</gene>
<reference evidence="2 3" key="1">
    <citation type="submission" date="2016-11" db="EMBL/GenBank/DDBJ databases">
        <authorList>
            <person name="Jaros S."/>
            <person name="Januszkiewicz K."/>
            <person name="Wedrychowicz H."/>
        </authorList>
    </citation>
    <scope>NUCLEOTIDE SEQUENCE [LARGE SCALE GENOMIC DNA]</scope>
    <source>
        <strain evidence="2 3">DSM 24787</strain>
    </source>
</reference>
<accession>A0A1N6FKA3</accession>
<evidence type="ECO:0000313" key="2">
    <source>
        <dbReference type="EMBL" id="SIN95685.1"/>
    </source>
</evidence>
<dbReference type="RefSeq" id="WP_074239334.1">
    <property type="nucleotide sequence ID" value="NZ_FSRA01000001.1"/>
</dbReference>
<keyword evidence="1" id="KW-1133">Transmembrane helix</keyword>
<feature type="transmembrane region" description="Helical" evidence="1">
    <location>
        <begin position="9"/>
        <end position="26"/>
    </location>
</feature>
<evidence type="ECO:0000256" key="1">
    <source>
        <dbReference type="SAM" id="Phobius"/>
    </source>
</evidence>
<dbReference type="EMBL" id="FSRA01000001">
    <property type="protein sequence ID" value="SIN95685.1"/>
    <property type="molecule type" value="Genomic_DNA"/>
</dbReference>
<dbReference type="STRING" id="536979.SAMN04488055_2266"/>
<keyword evidence="1" id="KW-0812">Transmembrane</keyword>
<protein>
    <submittedName>
        <fullName evidence="2">Uncharacterized protein</fullName>
    </submittedName>
</protein>
<keyword evidence="3" id="KW-1185">Reference proteome</keyword>
<organism evidence="2 3">
    <name type="scientific">Chitinophaga niabensis</name>
    <dbReference type="NCBI Taxonomy" id="536979"/>
    <lineage>
        <taxon>Bacteria</taxon>
        <taxon>Pseudomonadati</taxon>
        <taxon>Bacteroidota</taxon>
        <taxon>Chitinophagia</taxon>
        <taxon>Chitinophagales</taxon>
        <taxon>Chitinophagaceae</taxon>
        <taxon>Chitinophaga</taxon>
    </lineage>
</organism>
<dbReference type="PROSITE" id="PS51257">
    <property type="entry name" value="PROKAR_LIPOPROTEIN"/>
    <property type="match status" value="1"/>
</dbReference>
<proteinExistence type="predicted"/>
<name>A0A1N6FKA3_9BACT</name>